<dbReference type="InterPro" id="IPR050615">
    <property type="entry name" value="ATP-dep_DNA_Helicase"/>
</dbReference>
<dbReference type="InterPro" id="IPR001650">
    <property type="entry name" value="Helicase_C-like"/>
</dbReference>
<evidence type="ECO:0000313" key="8">
    <source>
        <dbReference type="EMBL" id="APE33988.1"/>
    </source>
</evidence>
<feature type="domain" description="Helicase C-terminal" evidence="6">
    <location>
        <begin position="264"/>
        <end position="363"/>
    </location>
</feature>
<protein>
    <recommendedName>
        <fullName evidence="10">DNA helicase</fullName>
    </recommendedName>
</protein>
<dbReference type="SUPFAM" id="SSF52540">
    <property type="entry name" value="P-loop containing nucleoside triphosphate hydrolases"/>
    <property type="match status" value="1"/>
</dbReference>
<dbReference type="Pfam" id="PF04851">
    <property type="entry name" value="ResIII"/>
    <property type="match status" value="1"/>
</dbReference>
<evidence type="ECO:0000259" key="7">
    <source>
        <dbReference type="Pfam" id="PF04851"/>
    </source>
</evidence>
<dbReference type="KEGG" id="nsl:BOX37_08395"/>
<keyword evidence="2" id="KW-0378">Hydrolase</keyword>
<dbReference type="EMBL" id="CP018082">
    <property type="protein sequence ID" value="APE33988.1"/>
    <property type="molecule type" value="Genomic_DNA"/>
</dbReference>
<evidence type="ECO:0000256" key="1">
    <source>
        <dbReference type="ARBA" id="ARBA00022741"/>
    </source>
</evidence>
<evidence type="ECO:0008006" key="10">
    <source>
        <dbReference type="Google" id="ProtNLM"/>
    </source>
</evidence>
<feature type="compositionally biased region" description="Pro residues" evidence="5">
    <location>
        <begin position="459"/>
        <end position="477"/>
    </location>
</feature>
<dbReference type="GO" id="GO:0004386">
    <property type="term" value="F:helicase activity"/>
    <property type="evidence" value="ECO:0007669"/>
    <property type="project" value="UniProtKB-KW"/>
</dbReference>
<dbReference type="GO" id="GO:0003677">
    <property type="term" value="F:DNA binding"/>
    <property type="evidence" value="ECO:0007669"/>
    <property type="project" value="InterPro"/>
</dbReference>
<name>A0A1J0VPM3_9NOCA</name>
<dbReference type="Proteomes" id="UP000183810">
    <property type="component" value="Chromosome"/>
</dbReference>
<organism evidence="8 9">
    <name type="scientific">Nocardia mangyaensis</name>
    <dbReference type="NCBI Taxonomy" id="2213200"/>
    <lineage>
        <taxon>Bacteria</taxon>
        <taxon>Bacillati</taxon>
        <taxon>Actinomycetota</taxon>
        <taxon>Actinomycetes</taxon>
        <taxon>Mycobacteriales</taxon>
        <taxon>Nocardiaceae</taxon>
        <taxon>Nocardia</taxon>
    </lineage>
</organism>
<keyword evidence="3" id="KW-0347">Helicase</keyword>
<dbReference type="PANTHER" id="PTHR11274">
    <property type="entry name" value="RAD25/XP-B DNA REPAIR HELICASE"/>
    <property type="match status" value="1"/>
</dbReference>
<dbReference type="GO" id="GO:0005524">
    <property type="term" value="F:ATP binding"/>
    <property type="evidence" value="ECO:0007669"/>
    <property type="project" value="UniProtKB-KW"/>
</dbReference>
<feature type="compositionally biased region" description="Low complexity" evidence="5">
    <location>
        <begin position="424"/>
        <end position="448"/>
    </location>
</feature>
<reference evidence="8" key="1">
    <citation type="submission" date="2016-11" db="EMBL/GenBank/DDBJ databases">
        <authorList>
            <person name="Jaros S."/>
            <person name="Januszkiewicz K."/>
            <person name="Wedrychowicz H."/>
        </authorList>
    </citation>
    <scope>NUCLEOTIDE SEQUENCE [LARGE SCALE GENOMIC DNA]</scope>
    <source>
        <strain evidence="8">Y48</strain>
    </source>
</reference>
<evidence type="ECO:0000256" key="4">
    <source>
        <dbReference type="ARBA" id="ARBA00022840"/>
    </source>
</evidence>
<evidence type="ECO:0000313" key="9">
    <source>
        <dbReference type="Proteomes" id="UP000183810"/>
    </source>
</evidence>
<evidence type="ECO:0000256" key="2">
    <source>
        <dbReference type="ARBA" id="ARBA00022801"/>
    </source>
</evidence>
<dbReference type="AlphaFoldDB" id="A0A1J0VPM3"/>
<evidence type="ECO:0000256" key="5">
    <source>
        <dbReference type="SAM" id="MobiDB-lite"/>
    </source>
</evidence>
<accession>A0A1J0VPM3</accession>
<keyword evidence="9" id="KW-1185">Reference proteome</keyword>
<sequence length="609" mass="64292">MWTRNGTKGIVEAVGGTGKTVLGVRVVAAAVASNTPAVVVVADDTVRAQWLDELAEAAPDCRVAGLGANPRPSAERTWQVAIVTASTIARLRQIASPAQCSNAILVVDDLDRYGGGVLAQILTDQFTSRLALTRALDRDDQAVRSRLLPYFGQAITGCDYPTAHAQALLAPVTVIHIGVELDAKERARLTHLDSLVDREYDTLVDSYGAPAKPTEFRTFVDVLATGRGSGAQHANRYLTAVAERATLLAECQAKTDLVGVLPAEVMTATQTIVFADRPVSAAQVHHTLTTHGIPAATTATPPTAAQRTATTDGLNDHSLAVLVEQRVLDPTIPVPGAEIAVLLARHRNHTQLIQRLGRVLRPGSPTRKQLIINVFVSGSVEDPRQDGGSLAASVGPLATETIRTDAAGLTTFLRSWKSAHASDPTPVAATAAPQAPAPTPMQAAAPVPRSIPQSAPGPTQRPVPRPAPGPDPLPQSPRNPDSEQIAELLNELTNLGQIATGEEVGDLIGFTDPSDLRILTETAARDEQLVFIEVGGDSDDLLLLGTAPHTDLPRTRATAARITLWATSSDDPIGALYELMSDLDGVHVPPHRLVQIAAFLRGTTPKALL</sequence>
<keyword evidence="4" id="KW-0067">ATP-binding</keyword>
<dbReference type="PANTHER" id="PTHR11274:SF0">
    <property type="entry name" value="GENERAL TRANSCRIPTION AND DNA REPAIR FACTOR IIH HELICASE SUBUNIT XPB"/>
    <property type="match status" value="1"/>
</dbReference>
<dbReference type="Gene3D" id="3.40.50.300">
    <property type="entry name" value="P-loop containing nucleotide triphosphate hydrolases"/>
    <property type="match status" value="2"/>
</dbReference>
<feature type="region of interest" description="Disordered" evidence="5">
    <location>
        <begin position="423"/>
        <end position="481"/>
    </location>
</feature>
<evidence type="ECO:0000256" key="3">
    <source>
        <dbReference type="ARBA" id="ARBA00022806"/>
    </source>
</evidence>
<evidence type="ECO:0000259" key="6">
    <source>
        <dbReference type="Pfam" id="PF00271"/>
    </source>
</evidence>
<dbReference type="InterPro" id="IPR006935">
    <property type="entry name" value="Helicase/UvrB_N"/>
</dbReference>
<dbReference type="GO" id="GO:0016787">
    <property type="term" value="F:hydrolase activity"/>
    <property type="evidence" value="ECO:0007669"/>
    <property type="project" value="UniProtKB-KW"/>
</dbReference>
<proteinExistence type="predicted"/>
<dbReference type="Pfam" id="PF00271">
    <property type="entry name" value="Helicase_C"/>
    <property type="match status" value="1"/>
</dbReference>
<dbReference type="InterPro" id="IPR027417">
    <property type="entry name" value="P-loop_NTPase"/>
</dbReference>
<feature type="domain" description="Helicase/UvrB N-terminal" evidence="7">
    <location>
        <begin position="5"/>
        <end position="111"/>
    </location>
</feature>
<gene>
    <name evidence="8" type="ORF">BOX37_08395</name>
</gene>
<keyword evidence="1" id="KW-0547">Nucleotide-binding</keyword>